<feature type="transmembrane region" description="Helical" evidence="11">
    <location>
        <begin position="1559"/>
        <end position="1579"/>
    </location>
</feature>
<dbReference type="Gene3D" id="2.10.50.10">
    <property type="entry name" value="Tumor Necrosis Factor Receptor, subunit A, domain 2"/>
    <property type="match status" value="1"/>
</dbReference>
<evidence type="ECO:0000256" key="4">
    <source>
        <dbReference type="ARBA" id="ARBA00022729"/>
    </source>
</evidence>
<evidence type="ECO:0000259" key="13">
    <source>
        <dbReference type="Pfam" id="PF07699"/>
    </source>
</evidence>
<evidence type="ECO:0000313" key="15">
    <source>
        <dbReference type="Proteomes" id="UP000325113"/>
    </source>
</evidence>
<dbReference type="SMART" id="SM01411">
    <property type="entry name" value="Ephrin_rec_like"/>
    <property type="match status" value="3"/>
</dbReference>
<evidence type="ECO:0000256" key="3">
    <source>
        <dbReference type="ARBA" id="ARBA00022692"/>
    </source>
</evidence>
<organism evidence="14 15">
    <name type="scientific">Cafeteria roenbergensis</name>
    <name type="common">Marine flagellate</name>
    <dbReference type="NCBI Taxonomy" id="33653"/>
    <lineage>
        <taxon>Eukaryota</taxon>
        <taxon>Sar</taxon>
        <taxon>Stramenopiles</taxon>
        <taxon>Bigyra</taxon>
        <taxon>Opalozoa</taxon>
        <taxon>Bicosoecida</taxon>
        <taxon>Cafeteriaceae</taxon>
        <taxon>Cafeteria</taxon>
    </lineage>
</organism>
<sequence length="1918" mass="203512">MRTSAVAALALLLAVTSQAATNRTACSLRQLLPGQDTALLGLLAQSNRDDSPLLRAAFNWSSSLSRCCWTGVDCGGPANQSVVTALNISTLIGFQEERMRLNANWFFCDLANMTSLDISGAAFVGIMQLPQCIRQLQSLHHLDLTAAGLSYLDTFETVMATLPPSIRSLSVGENRLLRGELSDAANVPFPPHMHSISVADTSVVVTFGRWFTDRNWTVVSTYLADTAGLTPARLPPTITWFTFGSRNYVLSGFSTGATGAIPAAWCEATELEVLVIRNVGLGGQLPDCIGKWTKMRVIDLTFTFMGGNVPPSASNLLALEQISLADNLFFDVSPILAVLSERPNQLRTLELDRNPLGYQGTATAVCTAGPYGVLNVASTGPPPVARETPWRLPDEAFRQRNLAILSVAHCGIQGTLWRDSFQGLPSAKLIILEGNTFSGEMPDFTGLENLTAFMSTGNPLTNTAGLCSNSLGADFQWATTGRLASDRVARVQIGSSAVCGEFPSGLMRSVLMQGADVLDASNNDFVGNLSLDLPMNTTLPVTRINFGGLPGLRGRLDDQGGALDNVDNIVLTEAQLDGEMPGHPYSLDLQHSNLVVDIASALKIRDKSVSRSWLVRDAPTRGEFPASSFFTQRFTSFVHHPSGTVSAAESNEGALTHELPVIRVDPTWRAIVAEFCKPPATDCSIPPILLFNTTLSGAGFLQELRMSNVRIVGDYQSFLNGLCLFTRLSALDLPSVGLEGDFPPCLANLRAIATINLSGNRLANIPAQWSSTLTPAAAVFGLYTDDVRPRKSDFSGVKFENAVTLNLGNTAIVRDVNDVMKVCVRMPSLVELDLHDNAGITGALGDGFFEFHEEVGDESAASPSVVNAYVSDTVAARIGGPTAVGDTFQSAAAARSALPSVYMAMSKGFITLQRLDLSGCGISKTLPRRLPSGVKEMNFSRTSVEGEIHRAFAALDVLDARACPLLRGPPLPPFGADATLALPAVLRPFWTDQAVRERLGDCCGLSDFMAPAVSPVYETVPGAAPEGFDGEVECRAVYSPANPGLQLFITPEYDNWARARCKKGSFGFGRWCSRCPTGSTTASAGAQTIDECECEAGQAIRALATASAGAVPSSGQRCAACPVGTFRPAGGGSSCSQCPGNATTAEAGSVSDRDCECEAGFEPEFATNATLGRRVLVGCRPCAPMWTKADRGNGMCRPCAAGWYSLSHGSVSCEQCAPDGVLCPGDGTLSFLPGMWAPSTSFLREPALVNGTLVTESPSGPFVACPNPKACLPHPGRGEHMCAPEYAGPACSACALGTTRQSWGVCVRCEDAAVVAPLIALLLVTLGLTALAALINQGARALDRRAAAGRLFLEFLLSLSVLANFLWYFPSGLHEALFIADAPAIMQLMGTPMACIASIEDRAFRRAAGVLFPIAAFAAFALVIAPCIILCRVRLRSGRPLFQNGQLTSLGDGHACCVSERVDSVVGGERSRSAGSCCGCSASAAREEPTPSSIELRTINPVSRGGASRTESEGSASVSMPHEVEGGFDEASFRPPQRSVLTCGHERSCWLFSRPSIRLFWLAYVVPASLVLRISLMAWGMQQLQCASLGDEIEPVTMADPTVPCSSFDVVKGVALAVLVFAGLIPPLLLARHLVGLKRDGKLGSETAQLAFGFLFQGFKQTGPRAAAEPSEAPQAADPLPALLPPLPSPPREKAAALPVVRRGAASLASVDISAGPAARIIGCRCLGLLSEHLYLWQSLVMLRQGMVVFALTAATMQLQTVLLFCIYIVFLMLLVATLPFVEQQLNILAVWSLLAEVGTLAFPWLWLASQAGGFPRLSAPPPNVDIISRLFLGLPVFQGEGLDALQAIFAVWVWGVLLALVSTVLMCAKSEAVAAARRAEAAKARAMARTNDQDTEDAQATSHMARHPAALALPPRS</sequence>
<name>A0A5A8DBR9_CAFRO</name>
<feature type="transmembrane region" description="Helical" evidence="11">
    <location>
        <begin position="1314"/>
        <end position="1335"/>
    </location>
</feature>
<gene>
    <name evidence="14" type="ORF">FNF31_03009</name>
</gene>
<feature type="region of interest" description="Disordered" evidence="10">
    <location>
        <begin position="1888"/>
        <end position="1918"/>
    </location>
</feature>
<accession>A0A5A8DBR9</accession>
<dbReference type="SUPFAM" id="SSF57184">
    <property type="entry name" value="Growth factor receptor domain"/>
    <property type="match status" value="1"/>
</dbReference>
<feature type="chain" id="PRO_5022751732" description="Tyrosine-protein kinase ephrin type A/B receptor-like domain-containing protein" evidence="12">
    <location>
        <begin position="20"/>
        <end position="1918"/>
    </location>
</feature>
<dbReference type="InterPro" id="IPR009030">
    <property type="entry name" value="Growth_fac_rcpt_cys_sf"/>
</dbReference>
<evidence type="ECO:0000256" key="2">
    <source>
        <dbReference type="ARBA" id="ARBA00022614"/>
    </source>
</evidence>
<feature type="transmembrane region" description="Helical" evidence="11">
    <location>
        <begin position="1610"/>
        <end position="1630"/>
    </location>
</feature>
<feature type="transmembrane region" description="Helical" evidence="11">
    <location>
        <begin position="1735"/>
        <end position="1756"/>
    </location>
</feature>
<feature type="domain" description="Tyrosine-protein kinase ephrin type A/B receptor-like" evidence="13">
    <location>
        <begin position="1115"/>
        <end position="1155"/>
    </location>
</feature>
<keyword evidence="2" id="KW-0433">Leucine-rich repeat</keyword>
<keyword evidence="6 11" id="KW-1133">Transmembrane helix</keyword>
<dbReference type="PANTHER" id="PTHR27000">
    <property type="entry name" value="LEUCINE-RICH REPEAT RECEPTOR-LIKE PROTEIN KINASE FAMILY PROTEIN-RELATED"/>
    <property type="match status" value="1"/>
</dbReference>
<comment type="subcellular location">
    <subcellularLocation>
        <location evidence="1">Membrane</location>
        <topology evidence="1">Single-pass membrane protein</topology>
    </subcellularLocation>
</comment>
<proteinExistence type="predicted"/>
<feature type="transmembrane region" description="Helical" evidence="11">
    <location>
        <begin position="1410"/>
        <end position="1431"/>
    </location>
</feature>
<feature type="transmembrane region" description="Helical" evidence="11">
    <location>
        <begin position="1789"/>
        <end position="1808"/>
    </location>
</feature>
<evidence type="ECO:0000256" key="9">
    <source>
        <dbReference type="ARBA" id="ARBA00023180"/>
    </source>
</evidence>
<keyword evidence="9" id="KW-0325">Glycoprotein</keyword>
<evidence type="ECO:0000256" key="8">
    <source>
        <dbReference type="ARBA" id="ARBA00023170"/>
    </source>
</evidence>
<keyword evidence="3 11" id="KW-0812">Transmembrane</keyword>
<dbReference type="Proteomes" id="UP000325113">
    <property type="component" value="Unassembled WGS sequence"/>
</dbReference>
<keyword evidence="7 11" id="KW-0472">Membrane</keyword>
<evidence type="ECO:0000256" key="6">
    <source>
        <dbReference type="ARBA" id="ARBA00022989"/>
    </source>
</evidence>
<keyword evidence="8" id="KW-0675">Receptor</keyword>
<dbReference type="Pfam" id="PF07699">
    <property type="entry name" value="Ephrin_rec_like"/>
    <property type="match status" value="1"/>
</dbReference>
<dbReference type="EMBL" id="VLTM01000024">
    <property type="protein sequence ID" value="KAA0162953.1"/>
    <property type="molecule type" value="Genomic_DNA"/>
</dbReference>
<comment type="caution">
    <text evidence="14">The sequence shown here is derived from an EMBL/GenBank/DDBJ whole genome shotgun (WGS) entry which is preliminary data.</text>
</comment>
<evidence type="ECO:0000256" key="5">
    <source>
        <dbReference type="ARBA" id="ARBA00022737"/>
    </source>
</evidence>
<evidence type="ECO:0000256" key="11">
    <source>
        <dbReference type="SAM" id="Phobius"/>
    </source>
</evidence>
<evidence type="ECO:0000256" key="12">
    <source>
        <dbReference type="SAM" id="SignalP"/>
    </source>
</evidence>
<dbReference type="GO" id="GO:0016020">
    <property type="term" value="C:membrane"/>
    <property type="evidence" value="ECO:0007669"/>
    <property type="project" value="UniProtKB-SubCell"/>
</dbReference>
<dbReference type="Gene3D" id="3.80.10.10">
    <property type="entry name" value="Ribonuclease Inhibitor"/>
    <property type="match status" value="4"/>
</dbReference>
<feature type="transmembrane region" description="Helical" evidence="11">
    <location>
        <begin position="1347"/>
        <end position="1369"/>
    </location>
</feature>
<keyword evidence="4 12" id="KW-0732">Signal</keyword>
<feature type="compositionally biased region" description="Low complexity" evidence="10">
    <location>
        <begin position="1909"/>
        <end position="1918"/>
    </location>
</feature>
<dbReference type="InterPro" id="IPR032675">
    <property type="entry name" value="LRR_dom_sf"/>
</dbReference>
<keyword evidence="5" id="KW-0677">Repeat</keyword>
<evidence type="ECO:0000313" key="14">
    <source>
        <dbReference type="EMBL" id="KAA0162953.1"/>
    </source>
</evidence>
<dbReference type="PANTHER" id="PTHR27000:SF642">
    <property type="entry name" value="INACTIVE LEUCINE-RICH REPEAT RECEPTOR KINASE XIAO-RELATED"/>
    <property type="match status" value="1"/>
</dbReference>
<protein>
    <recommendedName>
        <fullName evidence="13">Tyrosine-protein kinase ephrin type A/B receptor-like domain-containing protein</fullName>
    </recommendedName>
</protein>
<dbReference type="SUPFAM" id="SSF52058">
    <property type="entry name" value="L domain-like"/>
    <property type="match status" value="2"/>
</dbReference>
<feature type="signal peptide" evidence="12">
    <location>
        <begin position="1"/>
        <end position="19"/>
    </location>
</feature>
<evidence type="ECO:0000256" key="7">
    <source>
        <dbReference type="ARBA" id="ARBA00023136"/>
    </source>
</evidence>
<feature type="transmembrane region" description="Helical" evidence="11">
    <location>
        <begin position="1845"/>
        <end position="1869"/>
    </location>
</feature>
<reference evidence="14 15" key="1">
    <citation type="submission" date="2019-07" db="EMBL/GenBank/DDBJ databases">
        <title>Genomes of Cafeteria roenbergensis.</title>
        <authorList>
            <person name="Fischer M.G."/>
            <person name="Hackl T."/>
            <person name="Roman M."/>
        </authorList>
    </citation>
    <scope>NUCLEOTIDE SEQUENCE [LARGE SCALE GENOMIC DNA]</scope>
    <source>
        <strain evidence="14 15">Cflag</strain>
    </source>
</reference>
<evidence type="ECO:0000256" key="10">
    <source>
        <dbReference type="SAM" id="MobiDB-lite"/>
    </source>
</evidence>
<evidence type="ECO:0000256" key="1">
    <source>
        <dbReference type="ARBA" id="ARBA00004167"/>
    </source>
</evidence>
<dbReference type="InterPro" id="IPR011641">
    <property type="entry name" value="Tyr-kin_ephrin_A/B_rcpt-like"/>
</dbReference>
<feature type="transmembrane region" description="Helical" evidence="11">
    <location>
        <begin position="1762"/>
        <end position="1782"/>
    </location>
</feature>